<keyword evidence="1" id="KW-0175">Coiled coil</keyword>
<sequence length="166" mass="17701">MSENVATTATTESTETETDNELPQWARDQITEANNEAARYRVRAREAADKARAEVRQEFEPQVSALEDEKAALAADLDAARLDLVKLKAALNAGIPGESAAEFAELLKGSTEEDITAHAETVKAMFSAAGSVRPPRAVDPSQGLGLDSTTSPHDAFGAFLLSKLDT</sequence>
<name>A0A8J3CAF8_9PSEU</name>
<dbReference type="AlphaFoldDB" id="A0A8J3CAF8"/>
<dbReference type="Proteomes" id="UP000637578">
    <property type="component" value="Unassembled WGS sequence"/>
</dbReference>
<evidence type="ECO:0000256" key="2">
    <source>
        <dbReference type="SAM" id="MobiDB-lite"/>
    </source>
</evidence>
<feature type="coiled-coil region" evidence="1">
    <location>
        <begin position="30"/>
        <end position="83"/>
    </location>
</feature>
<keyword evidence="4" id="KW-1185">Reference proteome</keyword>
<feature type="region of interest" description="Disordered" evidence="2">
    <location>
        <begin position="1"/>
        <end position="30"/>
    </location>
</feature>
<evidence type="ECO:0008006" key="5">
    <source>
        <dbReference type="Google" id="ProtNLM"/>
    </source>
</evidence>
<gene>
    <name evidence="3" type="ORF">GCM10012275_39170</name>
</gene>
<evidence type="ECO:0000256" key="1">
    <source>
        <dbReference type="SAM" id="Coils"/>
    </source>
</evidence>
<evidence type="ECO:0000313" key="3">
    <source>
        <dbReference type="EMBL" id="GGM64733.1"/>
    </source>
</evidence>
<comment type="caution">
    <text evidence="3">The sequence shown here is derived from an EMBL/GenBank/DDBJ whole genome shotgun (WGS) entry which is preliminary data.</text>
</comment>
<evidence type="ECO:0000313" key="4">
    <source>
        <dbReference type="Proteomes" id="UP000637578"/>
    </source>
</evidence>
<protein>
    <recommendedName>
        <fullName evidence="5">Scaffolding protein</fullName>
    </recommendedName>
</protein>
<reference evidence="3" key="2">
    <citation type="submission" date="2020-09" db="EMBL/GenBank/DDBJ databases">
        <authorList>
            <person name="Sun Q."/>
            <person name="Zhou Y."/>
        </authorList>
    </citation>
    <scope>NUCLEOTIDE SEQUENCE</scope>
    <source>
        <strain evidence="3">CGMCC 4.5737</strain>
    </source>
</reference>
<proteinExistence type="predicted"/>
<reference evidence="3" key="1">
    <citation type="journal article" date="2014" name="Int. J. Syst. Evol. Microbiol.">
        <title>Complete genome sequence of Corynebacterium casei LMG S-19264T (=DSM 44701T), isolated from a smear-ripened cheese.</title>
        <authorList>
            <consortium name="US DOE Joint Genome Institute (JGI-PGF)"/>
            <person name="Walter F."/>
            <person name="Albersmeier A."/>
            <person name="Kalinowski J."/>
            <person name="Ruckert C."/>
        </authorList>
    </citation>
    <scope>NUCLEOTIDE SEQUENCE</scope>
    <source>
        <strain evidence="3">CGMCC 4.5737</strain>
    </source>
</reference>
<dbReference type="EMBL" id="BMMK01000019">
    <property type="protein sequence ID" value="GGM64733.1"/>
    <property type="molecule type" value="Genomic_DNA"/>
</dbReference>
<accession>A0A8J3CAF8</accession>
<feature type="compositionally biased region" description="Low complexity" evidence="2">
    <location>
        <begin position="1"/>
        <end position="13"/>
    </location>
</feature>
<organism evidence="3 4">
    <name type="scientific">Longimycelium tulufanense</name>
    <dbReference type="NCBI Taxonomy" id="907463"/>
    <lineage>
        <taxon>Bacteria</taxon>
        <taxon>Bacillati</taxon>
        <taxon>Actinomycetota</taxon>
        <taxon>Actinomycetes</taxon>
        <taxon>Pseudonocardiales</taxon>
        <taxon>Pseudonocardiaceae</taxon>
        <taxon>Longimycelium</taxon>
    </lineage>
</organism>